<feature type="domain" description="Factor of DNA methylation 1-5/IDN2" evidence="2">
    <location>
        <begin position="435"/>
        <end position="508"/>
    </location>
</feature>
<dbReference type="OMA" id="YMASMEL"/>
<proteinExistence type="predicted"/>
<dbReference type="InterPro" id="IPR005379">
    <property type="entry name" value="FDM1-5/IDN2_XH"/>
</dbReference>
<evidence type="ECO:0000313" key="4">
    <source>
        <dbReference type="EnsemblPlants" id="AUR62008110-RA:cds"/>
    </source>
</evidence>
<protein>
    <recommendedName>
        <fullName evidence="6">Factor of DNA methylation 1-5/IDN2 domain-containing protein</fullName>
    </recommendedName>
</protein>
<dbReference type="Pfam" id="PF03470">
    <property type="entry name" value="zf-XS"/>
    <property type="match status" value="1"/>
</dbReference>
<keyword evidence="5" id="KW-1185">Reference proteome</keyword>
<reference evidence="4" key="1">
    <citation type="journal article" date="2017" name="Nature">
        <title>The genome of Chenopodium quinoa.</title>
        <authorList>
            <person name="Jarvis D.E."/>
            <person name="Ho Y.S."/>
            <person name="Lightfoot D.J."/>
            <person name="Schmoeckel S.M."/>
            <person name="Li B."/>
            <person name="Borm T.J.A."/>
            <person name="Ohyanagi H."/>
            <person name="Mineta K."/>
            <person name="Michell C.T."/>
            <person name="Saber N."/>
            <person name="Kharbatia N.M."/>
            <person name="Rupper R.R."/>
            <person name="Sharp A.R."/>
            <person name="Dally N."/>
            <person name="Boughton B.A."/>
            <person name="Woo Y.H."/>
            <person name="Gao G."/>
            <person name="Schijlen E.G.W.M."/>
            <person name="Guo X."/>
            <person name="Momin A.A."/>
            <person name="Negrao S."/>
            <person name="Al-Babili S."/>
            <person name="Gehring C."/>
            <person name="Roessner U."/>
            <person name="Jung C."/>
            <person name="Murphy K."/>
            <person name="Arold S.T."/>
            <person name="Gojobori T."/>
            <person name="van der Linden C.G."/>
            <person name="van Loo E.N."/>
            <person name="Jellen E.N."/>
            <person name="Maughan P.J."/>
            <person name="Tester M."/>
        </authorList>
    </citation>
    <scope>NUCLEOTIDE SEQUENCE [LARGE SCALE GENOMIC DNA]</scope>
    <source>
        <strain evidence="4">cv. PI 614886</strain>
    </source>
</reference>
<feature type="coiled-coil region" evidence="1">
    <location>
        <begin position="148"/>
        <end position="254"/>
    </location>
</feature>
<evidence type="ECO:0000259" key="3">
    <source>
        <dbReference type="Pfam" id="PF03470"/>
    </source>
</evidence>
<dbReference type="Pfam" id="PF03469">
    <property type="entry name" value="XH"/>
    <property type="match status" value="1"/>
</dbReference>
<keyword evidence="1" id="KW-0175">Coiled coil</keyword>
<sequence>MEYISVGETIADSEIEKYSEIPYQALRNGIYKVENPSGTFKCPFCQDNSNQSCGSGTLLQHASGVANGSAEQKSKQKALHLALARYLKVDLGFESAETSAPPVPEPKTVSLSRILEESDKLQKASYDAETQKMQHIAQEYDTRITQMLEKINHELETKKMQLDRYDLDLSKDSVYTEHVQQKLQEEEQNAKRINLLYMASMELKKAHVNVLRLTEEQKKEKEELLKKYLQLEVKHKLQLEAEELKGKIEVMKCLGDDDTDMHQRKMEEMTEELNLKIGVLNHLEVSTETSSYSEKGLEAKQKFQDMQLKIEELSQLTGQLQEIILLIDADHAAMMTQMVGMNGVLNDKIEAINHLEDLTAILATNLKQSKDELQDARTASIIGLLDTMPDNHNNIGVKGMGEIDVKAFIKECKKRYTEDAAITKAGMICSHWQENEVINAEDKKLKELKVQWGDEVYQAVTMALQELNCYNPSGRCAVNELWNYREGRKATLKEVTNFVFQNLKTLQKRQILN</sequence>
<name>A0A803L8C1_CHEQI</name>
<evidence type="ECO:0000259" key="2">
    <source>
        <dbReference type="Pfam" id="PF03469"/>
    </source>
</evidence>
<dbReference type="InterPro" id="IPR045177">
    <property type="entry name" value="FDM1-5/IDN2"/>
</dbReference>
<dbReference type="PANTHER" id="PTHR21596">
    <property type="entry name" value="RIBONUCLEASE P SUBUNIT P38"/>
    <property type="match status" value="1"/>
</dbReference>
<organism evidence="4 5">
    <name type="scientific">Chenopodium quinoa</name>
    <name type="common">Quinoa</name>
    <dbReference type="NCBI Taxonomy" id="63459"/>
    <lineage>
        <taxon>Eukaryota</taxon>
        <taxon>Viridiplantae</taxon>
        <taxon>Streptophyta</taxon>
        <taxon>Embryophyta</taxon>
        <taxon>Tracheophyta</taxon>
        <taxon>Spermatophyta</taxon>
        <taxon>Magnoliopsida</taxon>
        <taxon>eudicotyledons</taxon>
        <taxon>Gunneridae</taxon>
        <taxon>Pentapetalae</taxon>
        <taxon>Caryophyllales</taxon>
        <taxon>Chenopodiaceae</taxon>
        <taxon>Chenopodioideae</taxon>
        <taxon>Atripliceae</taxon>
        <taxon>Chenopodium</taxon>
    </lineage>
</organism>
<dbReference type="Gramene" id="AUR62008110-RA">
    <property type="protein sequence ID" value="AUR62008110-RA:cds"/>
    <property type="gene ID" value="AUR62008110"/>
</dbReference>
<reference evidence="4" key="2">
    <citation type="submission" date="2021-03" db="UniProtKB">
        <authorList>
            <consortium name="EnsemblPlants"/>
        </authorList>
    </citation>
    <scope>IDENTIFICATION</scope>
</reference>
<evidence type="ECO:0000256" key="1">
    <source>
        <dbReference type="SAM" id="Coils"/>
    </source>
</evidence>
<feature type="domain" description="Zinc finger-XS" evidence="3">
    <location>
        <begin position="42"/>
        <end position="84"/>
    </location>
</feature>
<dbReference type="Proteomes" id="UP000596660">
    <property type="component" value="Unplaced"/>
</dbReference>
<evidence type="ECO:0000313" key="5">
    <source>
        <dbReference type="Proteomes" id="UP000596660"/>
    </source>
</evidence>
<dbReference type="EnsemblPlants" id="AUR62008110-RA">
    <property type="protein sequence ID" value="AUR62008110-RA:cds"/>
    <property type="gene ID" value="AUR62008110"/>
</dbReference>
<dbReference type="InterPro" id="IPR005381">
    <property type="entry name" value="Znf-XS_domain"/>
</dbReference>
<accession>A0A803L8C1</accession>
<dbReference type="PANTHER" id="PTHR21596:SF3">
    <property type="entry name" value="FACTOR OF DNA METHYLATION 1-RELATED"/>
    <property type="match status" value="1"/>
</dbReference>
<dbReference type="GO" id="GO:0080188">
    <property type="term" value="P:gene silencing by siRNA-directed DNA methylation"/>
    <property type="evidence" value="ECO:0007669"/>
    <property type="project" value="InterPro"/>
</dbReference>
<evidence type="ECO:0008006" key="6">
    <source>
        <dbReference type="Google" id="ProtNLM"/>
    </source>
</evidence>
<dbReference type="AlphaFoldDB" id="A0A803L8C1"/>